<dbReference type="Pfam" id="PF05593">
    <property type="entry name" value="RHS_repeat"/>
    <property type="match status" value="1"/>
</dbReference>
<gene>
    <name evidence="1" type="ORF">GCM10007860_21410</name>
</gene>
<dbReference type="InterPro" id="IPR006530">
    <property type="entry name" value="YD"/>
</dbReference>
<dbReference type="Gene3D" id="2.180.10.10">
    <property type="entry name" value="RHS repeat-associated core"/>
    <property type="match status" value="1"/>
</dbReference>
<evidence type="ECO:0000313" key="1">
    <source>
        <dbReference type="EMBL" id="GLS04992.1"/>
    </source>
</evidence>
<dbReference type="NCBIfam" id="TIGR01643">
    <property type="entry name" value="YD_repeat_2x"/>
    <property type="match status" value="2"/>
</dbReference>
<dbReference type="InterPro" id="IPR031325">
    <property type="entry name" value="RHS_repeat"/>
</dbReference>
<protein>
    <recommendedName>
        <fullName evidence="3">Rhs family protein</fullName>
    </recommendedName>
</protein>
<keyword evidence="2" id="KW-1185">Reference proteome</keyword>
<name>A0ABQ6BU58_9NEIS</name>
<reference evidence="2" key="1">
    <citation type="journal article" date="2019" name="Int. J. Syst. Evol. Microbiol.">
        <title>The Global Catalogue of Microorganisms (GCM) 10K type strain sequencing project: providing services to taxonomists for standard genome sequencing and annotation.</title>
        <authorList>
            <consortium name="The Broad Institute Genomics Platform"/>
            <consortium name="The Broad Institute Genome Sequencing Center for Infectious Disease"/>
            <person name="Wu L."/>
            <person name="Ma J."/>
        </authorList>
    </citation>
    <scope>NUCLEOTIDE SEQUENCE [LARGE SCALE GENOMIC DNA]</scope>
    <source>
        <strain evidence="2">NBRC 104970</strain>
    </source>
</reference>
<dbReference type="Proteomes" id="UP001156836">
    <property type="component" value="Unassembled WGS sequence"/>
</dbReference>
<sequence>MVVICRHRQIERFTAQHGDSVLFQEQYTRNSVGQIVGKTVSGNGPSKTYSYRYDLAGRLIEVTQNGSVIGQYQYDAFGNLRQVTLASGGQLDYVIDGQGDGTFWGVGCDLGCIEGWK</sequence>
<organism evidence="1 2">
    <name type="scientific">Chitiniphilus shinanonensis</name>
    <dbReference type="NCBI Taxonomy" id="553088"/>
    <lineage>
        <taxon>Bacteria</taxon>
        <taxon>Pseudomonadati</taxon>
        <taxon>Pseudomonadota</taxon>
        <taxon>Betaproteobacteria</taxon>
        <taxon>Neisseriales</taxon>
        <taxon>Chitinibacteraceae</taxon>
        <taxon>Chitiniphilus</taxon>
    </lineage>
</organism>
<comment type="caution">
    <text evidence="1">The sequence shown here is derived from an EMBL/GenBank/DDBJ whole genome shotgun (WGS) entry which is preliminary data.</text>
</comment>
<evidence type="ECO:0000313" key="2">
    <source>
        <dbReference type="Proteomes" id="UP001156836"/>
    </source>
</evidence>
<evidence type="ECO:0008006" key="3">
    <source>
        <dbReference type="Google" id="ProtNLM"/>
    </source>
</evidence>
<dbReference type="EMBL" id="BSOZ01000031">
    <property type="protein sequence ID" value="GLS04992.1"/>
    <property type="molecule type" value="Genomic_DNA"/>
</dbReference>
<accession>A0ABQ6BU58</accession>
<proteinExistence type="predicted"/>